<dbReference type="Proteomes" id="UP000815677">
    <property type="component" value="Unassembled WGS sequence"/>
</dbReference>
<evidence type="ECO:0008006" key="3">
    <source>
        <dbReference type="Google" id="ProtNLM"/>
    </source>
</evidence>
<accession>A0ABQ0KX48</accession>
<organism evidence="1 2">
    <name type="scientific">Mycena chlorophos</name>
    <name type="common">Agaric fungus</name>
    <name type="synonym">Agaricus chlorophos</name>
    <dbReference type="NCBI Taxonomy" id="658473"/>
    <lineage>
        <taxon>Eukaryota</taxon>
        <taxon>Fungi</taxon>
        <taxon>Dikarya</taxon>
        <taxon>Basidiomycota</taxon>
        <taxon>Agaricomycotina</taxon>
        <taxon>Agaricomycetes</taxon>
        <taxon>Agaricomycetidae</taxon>
        <taxon>Agaricales</taxon>
        <taxon>Marasmiineae</taxon>
        <taxon>Mycenaceae</taxon>
        <taxon>Mycena</taxon>
    </lineage>
</organism>
<evidence type="ECO:0000313" key="2">
    <source>
        <dbReference type="Proteomes" id="UP000815677"/>
    </source>
</evidence>
<name>A0ABQ0KX48_MYCCL</name>
<keyword evidence="2" id="KW-1185">Reference proteome</keyword>
<proteinExistence type="predicted"/>
<protein>
    <recommendedName>
        <fullName evidence="3">ClpX-type ZB domain-containing protein</fullName>
    </recommendedName>
</protein>
<reference evidence="1" key="1">
    <citation type="submission" date="2014-09" db="EMBL/GenBank/DDBJ databases">
        <title>Genome sequence of the luminous mushroom Mycena chlorophos for searching fungal bioluminescence genes.</title>
        <authorList>
            <person name="Tanaka Y."/>
            <person name="Kasuga D."/>
            <person name="Oba Y."/>
            <person name="Hase S."/>
            <person name="Sato K."/>
            <person name="Oba Y."/>
            <person name="Sakakibara Y."/>
        </authorList>
    </citation>
    <scope>NUCLEOTIDE SEQUENCE</scope>
</reference>
<evidence type="ECO:0000313" key="1">
    <source>
        <dbReference type="EMBL" id="GAT43487.1"/>
    </source>
</evidence>
<gene>
    <name evidence="1" type="ORF">MCHLO_01164</name>
</gene>
<dbReference type="EMBL" id="DF839074">
    <property type="protein sequence ID" value="GAT43487.1"/>
    <property type="molecule type" value="Genomic_DNA"/>
</dbReference>
<sequence length="131" mass="14816">MHPLLENRFKADFLNRLIGLVEVRNGWEAIVRRVLCSTSTAFAQIDRRLSENRVVLVMVPPTPASAPRESNEDARRESLLSCFLCGEDARAAKIVDSQAYELALCCECMDNWALYEEPGARGWRWADADSL</sequence>